<name>A0A812SZ19_9DINO</name>
<comment type="caution">
    <text evidence="3">The sequence shown here is derived from an EMBL/GenBank/DDBJ whole genome shotgun (WGS) entry which is preliminary data.</text>
</comment>
<dbReference type="PROSITE" id="PS51257">
    <property type="entry name" value="PROKAR_LIPOPROTEIN"/>
    <property type="match status" value="1"/>
</dbReference>
<dbReference type="Proteomes" id="UP000604046">
    <property type="component" value="Unassembled WGS sequence"/>
</dbReference>
<sequence>MGGVRPVSIYCCAKFTVATVLTLSCLLGFIFRASHDSSESSRPPSFLQMTSSRTRTWGKAQLRKASACPAELQSRHPDCRVVNVRETLHLGKSIRPREHTAMVWSALHPALSSERDSIIGFKPAMLDVESRCPGESKQVSLVHHINIYAYDAPTPLSAGRAYVVDGEVPETPVGIDEKSMRMLASHDKEAGDYFLPDGYGIPVGKHALMERHFLFPKCWDYDDDIVESSGMDLYVTSSHSLKPAALVGALNFNMNVQPQQGPVEWITRVSAETLRSLISDNEEWPEILAVHLHTHDVARRKFFEILNEDGSLAFRSTNEKAGYGLQEQSFFNLPEKGWPRLQIHAGQQLLQHCLFDSDHLKEPVVYGLGWGQEMCAPLLVIGGVRDLAESMTGAAPLSHYSHYSI</sequence>
<dbReference type="AlphaFoldDB" id="A0A812SZ19"/>
<evidence type="ECO:0000259" key="2">
    <source>
        <dbReference type="Pfam" id="PF03712"/>
    </source>
</evidence>
<feature type="domain" description="Copper type II ascorbate-dependent monooxygenase C-terminal" evidence="2">
    <location>
        <begin position="254"/>
        <end position="376"/>
    </location>
</feature>
<protein>
    <submittedName>
        <fullName evidence="3">KDM1B protein</fullName>
    </submittedName>
</protein>
<gene>
    <name evidence="3" type="primary">KDM1B</name>
    <name evidence="3" type="ORF">SNAT2548_LOCUS27892</name>
</gene>
<dbReference type="InterPro" id="IPR024548">
    <property type="entry name" value="Cu2_monoox_C"/>
</dbReference>
<keyword evidence="1" id="KW-1015">Disulfide bond</keyword>
<dbReference type="InterPro" id="IPR014784">
    <property type="entry name" value="Cu2_ascorb_mOase-like_C"/>
</dbReference>
<keyword evidence="4" id="KW-1185">Reference proteome</keyword>
<dbReference type="Gene3D" id="2.60.120.310">
    <property type="entry name" value="Copper type II, ascorbate-dependent monooxygenase, N-terminal domain"/>
    <property type="match status" value="1"/>
</dbReference>
<dbReference type="Gene3D" id="2.60.120.230">
    <property type="match status" value="1"/>
</dbReference>
<dbReference type="OrthoDB" id="5046242at2759"/>
<accession>A0A812SZ19</accession>
<dbReference type="InterPro" id="IPR008977">
    <property type="entry name" value="PHM/PNGase_F_dom_sf"/>
</dbReference>
<evidence type="ECO:0000313" key="3">
    <source>
        <dbReference type="EMBL" id="CAE7497959.1"/>
    </source>
</evidence>
<dbReference type="SUPFAM" id="SSF49742">
    <property type="entry name" value="PHM/PNGase F"/>
    <property type="match status" value="2"/>
</dbReference>
<dbReference type="Pfam" id="PF03712">
    <property type="entry name" value="Cu2_monoox_C"/>
    <property type="match status" value="1"/>
</dbReference>
<dbReference type="EMBL" id="CAJNDS010002495">
    <property type="protein sequence ID" value="CAE7497959.1"/>
    <property type="molecule type" value="Genomic_DNA"/>
</dbReference>
<organism evidence="3 4">
    <name type="scientific">Symbiodinium natans</name>
    <dbReference type="NCBI Taxonomy" id="878477"/>
    <lineage>
        <taxon>Eukaryota</taxon>
        <taxon>Sar</taxon>
        <taxon>Alveolata</taxon>
        <taxon>Dinophyceae</taxon>
        <taxon>Suessiales</taxon>
        <taxon>Symbiodiniaceae</taxon>
        <taxon>Symbiodinium</taxon>
    </lineage>
</organism>
<dbReference type="InterPro" id="IPR036939">
    <property type="entry name" value="Cu2_ascorb_mOase_N_sf"/>
</dbReference>
<evidence type="ECO:0000313" key="4">
    <source>
        <dbReference type="Proteomes" id="UP000604046"/>
    </source>
</evidence>
<proteinExistence type="predicted"/>
<dbReference type="GO" id="GO:0005507">
    <property type="term" value="F:copper ion binding"/>
    <property type="evidence" value="ECO:0007669"/>
    <property type="project" value="InterPro"/>
</dbReference>
<reference evidence="3" key="1">
    <citation type="submission" date="2021-02" db="EMBL/GenBank/DDBJ databases">
        <authorList>
            <person name="Dougan E. K."/>
            <person name="Rhodes N."/>
            <person name="Thang M."/>
            <person name="Chan C."/>
        </authorList>
    </citation>
    <scope>NUCLEOTIDE SEQUENCE</scope>
</reference>
<evidence type="ECO:0000256" key="1">
    <source>
        <dbReference type="ARBA" id="ARBA00023157"/>
    </source>
</evidence>
<dbReference type="GO" id="GO:0016715">
    <property type="term" value="F:oxidoreductase activity, acting on paired donors, with incorporation or reduction of molecular oxygen, reduced ascorbate as one donor, and incorporation of one atom of oxygen"/>
    <property type="evidence" value="ECO:0007669"/>
    <property type="project" value="InterPro"/>
</dbReference>